<organism evidence="1 2">
    <name type="scientific">Brachionus plicatilis</name>
    <name type="common">Marine rotifer</name>
    <name type="synonym">Brachionus muelleri</name>
    <dbReference type="NCBI Taxonomy" id="10195"/>
    <lineage>
        <taxon>Eukaryota</taxon>
        <taxon>Metazoa</taxon>
        <taxon>Spiralia</taxon>
        <taxon>Gnathifera</taxon>
        <taxon>Rotifera</taxon>
        <taxon>Eurotatoria</taxon>
        <taxon>Monogononta</taxon>
        <taxon>Pseudotrocha</taxon>
        <taxon>Ploima</taxon>
        <taxon>Brachionidae</taxon>
        <taxon>Brachionus</taxon>
    </lineage>
</organism>
<keyword evidence="2" id="KW-1185">Reference proteome</keyword>
<proteinExistence type="predicted"/>
<reference evidence="1 2" key="1">
    <citation type="journal article" date="2018" name="Sci. Rep.">
        <title>Genomic signatures of local adaptation to the degree of environmental predictability in rotifers.</title>
        <authorList>
            <person name="Franch-Gras L."/>
            <person name="Hahn C."/>
            <person name="Garcia-Roger E.M."/>
            <person name="Carmona M.J."/>
            <person name="Serra M."/>
            <person name="Gomez A."/>
        </authorList>
    </citation>
    <scope>NUCLEOTIDE SEQUENCE [LARGE SCALE GENOMIC DNA]</scope>
    <source>
        <strain evidence="1">HYR1</strain>
    </source>
</reference>
<protein>
    <submittedName>
        <fullName evidence="1">Uncharacterized protein</fullName>
    </submittedName>
</protein>
<sequence length="224" mass="26232">MFICTELMLLLNKRNKNIKEILENKINSNTLEFLHFLGLMMSIHLSLLNQFPIRGLFHRKITKIKVLVVKLDKLIKQDKNYITSLAFIHLANITLLCSTTFSRPFVLGPFQQKLYLSSFPKIQKTIFALLNYKHILKKVFIDLAIIGKEMSHFLSYRSSFNLYLRMMWAILMILASRLSADELSYSVAKTIKKRTLFIIKSFGNLKGKKIKQDILLQKKYKIKI</sequence>
<evidence type="ECO:0000313" key="1">
    <source>
        <dbReference type="EMBL" id="RNA09680.1"/>
    </source>
</evidence>
<accession>A0A3M7QE63</accession>
<gene>
    <name evidence="1" type="ORF">BpHYR1_019620</name>
</gene>
<name>A0A3M7QE63_BRAPC</name>
<dbReference type="EMBL" id="REGN01006394">
    <property type="protein sequence ID" value="RNA09680.1"/>
    <property type="molecule type" value="Genomic_DNA"/>
</dbReference>
<evidence type="ECO:0000313" key="2">
    <source>
        <dbReference type="Proteomes" id="UP000276133"/>
    </source>
</evidence>
<dbReference type="Proteomes" id="UP000276133">
    <property type="component" value="Unassembled WGS sequence"/>
</dbReference>
<dbReference type="AlphaFoldDB" id="A0A3M7QE63"/>
<comment type="caution">
    <text evidence="1">The sequence shown here is derived from an EMBL/GenBank/DDBJ whole genome shotgun (WGS) entry which is preliminary data.</text>
</comment>